<dbReference type="InterPro" id="IPR050557">
    <property type="entry name" value="RTX_toxin/Mannuronan_C5-epim"/>
</dbReference>
<evidence type="ECO:0000313" key="4">
    <source>
        <dbReference type="Proteomes" id="UP000324974"/>
    </source>
</evidence>
<keyword evidence="4" id="KW-1185">Reference proteome</keyword>
<comment type="subcellular location">
    <subcellularLocation>
        <location evidence="1">Secreted</location>
    </subcellularLocation>
</comment>
<keyword evidence="2" id="KW-0964">Secreted</keyword>
<dbReference type="KEGG" id="lrs:PX52LOC_03302"/>
<dbReference type="Gene3D" id="2.150.10.10">
    <property type="entry name" value="Serralysin-like metalloprotease, C-terminal"/>
    <property type="match status" value="3"/>
</dbReference>
<organism evidence="3 4">
    <name type="scientific">Limnoglobus roseus</name>
    <dbReference type="NCBI Taxonomy" id="2598579"/>
    <lineage>
        <taxon>Bacteria</taxon>
        <taxon>Pseudomonadati</taxon>
        <taxon>Planctomycetota</taxon>
        <taxon>Planctomycetia</taxon>
        <taxon>Gemmatales</taxon>
        <taxon>Gemmataceae</taxon>
        <taxon>Limnoglobus</taxon>
    </lineage>
</organism>
<evidence type="ECO:0000256" key="1">
    <source>
        <dbReference type="ARBA" id="ARBA00004613"/>
    </source>
</evidence>
<dbReference type="InterPro" id="IPR001343">
    <property type="entry name" value="Hemolysn_Ca-bd"/>
</dbReference>
<dbReference type="EMBL" id="CP042425">
    <property type="protein sequence ID" value="QEL16354.1"/>
    <property type="molecule type" value="Genomic_DNA"/>
</dbReference>
<reference evidence="4" key="1">
    <citation type="submission" date="2019-08" db="EMBL/GenBank/DDBJ databases">
        <title>Limnoglobus roseus gen. nov., sp. nov., a novel freshwater planctomycete with a giant genome from the family Gemmataceae.</title>
        <authorList>
            <person name="Kulichevskaya I.S."/>
            <person name="Naumoff D.G."/>
            <person name="Miroshnikov K."/>
            <person name="Ivanova A."/>
            <person name="Philippov D.A."/>
            <person name="Hakobyan A."/>
            <person name="Rijpstra I.C."/>
            <person name="Sinninghe Damste J.S."/>
            <person name="Liesack W."/>
            <person name="Dedysh S.N."/>
        </authorList>
    </citation>
    <scope>NUCLEOTIDE SEQUENCE [LARGE SCALE GENOMIC DNA]</scope>
    <source>
        <strain evidence="4">PX52</strain>
    </source>
</reference>
<accession>A0A5C1AGX2</accession>
<dbReference type="AlphaFoldDB" id="A0A5C1AGX2"/>
<dbReference type="InterPro" id="IPR011049">
    <property type="entry name" value="Serralysin-like_metalloprot_C"/>
</dbReference>
<protein>
    <submittedName>
        <fullName evidence="3">Calcium-binding protein</fullName>
    </submittedName>
</protein>
<dbReference type="OrthoDB" id="292013at2"/>
<evidence type="ECO:0000256" key="2">
    <source>
        <dbReference type="ARBA" id="ARBA00022525"/>
    </source>
</evidence>
<dbReference type="GO" id="GO:0005576">
    <property type="term" value="C:extracellular region"/>
    <property type="evidence" value="ECO:0007669"/>
    <property type="project" value="UniProtKB-SubCell"/>
</dbReference>
<dbReference type="SUPFAM" id="SSF51120">
    <property type="entry name" value="beta-Roll"/>
    <property type="match status" value="3"/>
</dbReference>
<sequence length="531" mass="52851">MLRAMYQALLRGARRRTMKQKSPSARAARFTPSLVSLEGREVPAVTASFLPSAGVFSVFGDNLDNTITVSRDAAGKLLVNGGAVSILGGTATVANTSLIQVFGQGGNDTITLNEANGALPKANLFGGAGNDVLTGGSGNDLLFGQDGNDTLLGKGGNDLLFGGAGNDVLTGGDGDDQVFGEAGDDRTVWNPGDDTDLNEGGAGIDTVEVNGGNGAEAFTVTANGTRVRFDRVNPAPFSLDIGTSEKLVVNMNGGDDTFTAGNGLAPLIQLTVDGGTGNDTITGGDGNDFLFGGDGNDTINGGRGNDTAYLGAGDDVFVWNPGDGSDTVEGQAGNDRMVFNGANINEKIDVSANGGRVRFARDVANVVMDLNDVEGITFNALGGADTITVNDLSGTDVTAVNLNLAAAGGVGDGAADTVIVNGTNGDDVIQAVGDATGTSVLGLAALVTITGAEAANDRLTINALAGADVIEASGLAVGAIQLTANGGDGDDVLIGGNNNDVLTGGAGDDVLIGGPGQDVLDGGPGDNVVIQ</sequence>
<proteinExistence type="predicted"/>
<dbReference type="GO" id="GO:0005509">
    <property type="term" value="F:calcium ion binding"/>
    <property type="evidence" value="ECO:0007669"/>
    <property type="project" value="InterPro"/>
</dbReference>
<dbReference type="PANTHER" id="PTHR38340">
    <property type="entry name" value="S-LAYER PROTEIN"/>
    <property type="match status" value="1"/>
</dbReference>
<dbReference type="PANTHER" id="PTHR38340:SF1">
    <property type="entry name" value="S-LAYER PROTEIN"/>
    <property type="match status" value="1"/>
</dbReference>
<dbReference type="InterPro" id="IPR018511">
    <property type="entry name" value="Hemolysin-typ_Ca-bd_CS"/>
</dbReference>
<gene>
    <name evidence="3" type="ORF">PX52LOC_03302</name>
</gene>
<dbReference type="Proteomes" id="UP000324974">
    <property type="component" value="Chromosome"/>
</dbReference>
<dbReference type="PROSITE" id="PS00330">
    <property type="entry name" value="HEMOLYSIN_CALCIUM"/>
    <property type="match status" value="5"/>
</dbReference>
<evidence type="ECO:0000313" key="3">
    <source>
        <dbReference type="EMBL" id="QEL16354.1"/>
    </source>
</evidence>
<dbReference type="Pfam" id="PF00353">
    <property type="entry name" value="HemolysinCabind"/>
    <property type="match status" value="5"/>
</dbReference>
<name>A0A5C1AGX2_9BACT</name>
<dbReference type="PRINTS" id="PR00313">
    <property type="entry name" value="CABNDNGRPT"/>
</dbReference>